<reference evidence="3 4" key="1">
    <citation type="submission" date="2020-10" db="EMBL/GenBank/DDBJ databases">
        <title>Identification of Nocardia species via Next-generation sequencing and recognition of intraspecies genetic diversity.</title>
        <authorList>
            <person name="Li P."/>
            <person name="Li P."/>
            <person name="Lu B."/>
        </authorList>
    </citation>
    <scope>NUCLEOTIDE SEQUENCE [LARGE SCALE GENOMIC DNA]</scope>
    <source>
        <strain evidence="3 4">BJ06-0157</strain>
    </source>
</reference>
<gene>
    <name evidence="3" type="ORF">IU459_02480</name>
</gene>
<feature type="chain" id="PRO_5045441633" description="Lipoprotein" evidence="2">
    <location>
        <begin position="22"/>
        <end position="167"/>
    </location>
</feature>
<feature type="region of interest" description="Disordered" evidence="1">
    <location>
        <begin position="55"/>
        <end position="82"/>
    </location>
</feature>
<accession>A0ABS0CIG6</accession>
<organism evidence="3 4">
    <name type="scientific">Nocardia amamiensis</name>
    <dbReference type="NCBI Taxonomy" id="404578"/>
    <lineage>
        <taxon>Bacteria</taxon>
        <taxon>Bacillati</taxon>
        <taxon>Actinomycetota</taxon>
        <taxon>Actinomycetes</taxon>
        <taxon>Mycobacteriales</taxon>
        <taxon>Nocardiaceae</taxon>
        <taxon>Nocardia</taxon>
    </lineage>
</organism>
<proteinExistence type="predicted"/>
<evidence type="ECO:0000313" key="3">
    <source>
        <dbReference type="EMBL" id="MBF6296406.1"/>
    </source>
</evidence>
<protein>
    <recommendedName>
        <fullName evidence="5">Lipoprotein</fullName>
    </recommendedName>
</protein>
<dbReference type="Proteomes" id="UP000702209">
    <property type="component" value="Unassembled WGS sequence"/>
</dbReference>
<keyword evidence="2" id="KW-0732">Signal</keyword>
<evidence type="ECO:0008006" key="5">
    <source>
        <dbReference type="Google" id="ProtNLM"/>
    </source>
</evidence>
<dbReference type="EMBL" id="JADLQX010000002">
    <property type="protein sequence ID" value="MBF6296406.1"/>
    <property type="molecule type" value="Genomic_DNA"/>
</dbReference>
<feature type="region of interest" description="Disordered" evidence="1">
    <location>
        <begin position="145"/>
        <end position="167"/>
    </location>
</feature>
<feature type="compositionally biased region" description="Polar residues" evidence="1">
    <location>
        <begin position="158"/>
        <end position="167"/>
    </location>
</feature>
<dbReference type="RefSeq" id="WP_195127814.1">
    <property type="nucleotide sequence ID" value="NZ_JADLQX010000002.1"/>
</dbReference>
<evidence type="ECO:0000256" key="1">
    <source>
        <dbReference type="SAM" id="MobiDB-lite"/>
    </source>
</evidence>
<dbReference type="PROSITE" id="PS51257">
    <property type="entry name" value="PROKAR_LIPOPROTEIN"/>
    <property type="match status" value="1"/>
</dbReference>
<sequence>MKAPFAIVILATLLITGCSSVIDEGPTNDEIKNSTGLTVDEAARIVYENLNTVWPNQTNPDPHDIEKSGCRTNPNSLRSEGPPWRVARKVVKPDPAPELIDQVLAKLDTLTSRGFTLAPRHVTNDHPADRVYRDDRGYVVQSEMDIDSRVPGPPRFSVRSSSPCAAE</sequence>
<comment type="caution">
    <text evidence="3">The sequence shown here is derived from an EMBL/GenBank/DDBJ whole genome shotgun (WGS) entry which is preliminary data.</text>
</comment>
<evidence type="ECO:0000313" key="4">
    <source>
        <dbReference type="Proteomes" id="UP000702209"/>
    </source>
</evidence>
<keyword evidence="4" id="KW-1185">Reference proteome</keyword>
<feature type="signal peptide" evidence="2">
    <location>
        <begin position="1"/>
        <end position="21"/>
    </location>
</feature>
<evidence type="ECO:0000256" key="2">
    <source>
        <dbReference type="SAM" id="SignalP"/>
    </source>
</evidence>
<name>A0ABS0CIG6_9NOCA</name>